<name>A0A645EEU1_9ZZZZ</name>
<protein>
    <submittedName>
        <fullName evidence="2">Uncharacterized protein</fullName>
    </submittedName>
</protein>
<evidence type="ECO:0000256" key="1">
    <source>
        <dbReference type="SAM" id="MobiDB-lite"/>
    </source>
</evidence>
<dbReference type="AlphaFoldDB" id="A0A645EEU1"/>
<sequence>MRRIYFGGGDARFPAEQLFLDAVAEKQPAQRHRQHQNYHNQHRRQDAGLLPAGGAPGALAAEGPLL</sequence>
<proteinExistence type="predicted"/>
<organism evidence="2">
    <name type="scientific">bioreactor metagenome</name>
    <dbReference type="NCBI Taxonomy" id="1076179"/>
    <lineage>
        <taxon>unclassified sequences</taxon>
        <taxon>metagenomes</taxon>
        <taxon>ecological metagenomes</taxon>
    </lineage>
</organism>
<gene>
    <name evidence="2" type="ORF">SDC9_146830</name>
</gene>
<comment type="caution">
    <text evidence="2">The sequence shown here is derived from an EMBL/GenBank/DDBJ whole genome shotgun (WGS) entry which is preliminary data.</text>
</comment>
<feature type="region of interest" description="Disordered" evidence="1">
    <location>
        <begin position="26"/>
        <end position="66"/>
    </location>
</feature>
<accession>A0A645EEU1</accession>
<feature type="compositionally biased region" description="Low complexity" evidence="1">
    <location>
        <begin position="47"/>
        <end position="66"/>
    </location>
</feature>
<dbReference type="EMBL" id="VSSQ01045729">
    <property type="protein sequence ID" value="MPM99638.1"/>
    <property type="molecule type" value="Genomic_DNA"/>
</dbReference>
<evidence type="ECO:0000313" key="2">
    <source>
        <dbReference type="EMBL" id="MPM99638.1"/>
    </source>
</evidence>
<feature type="compositionally biased region" description="Basic residues" evidence="1">
    <location>
        <begin position="29"/>
        <end position="42"/>
    </location>
</feature>
<reference evidence="2" key="1">
    <citation type="submission" date="2019-08" db="EMBL/GenBank/DDBJ databases">
        <authorList>
            <person name="Kucharzyk K."/>
            <person name="Murdoch R.W."/>
            <person name="Higgins S."/>
            <person name="Loffler F."/>
        </authorList>
    </citation>
    <scope>NUCLEOTIDE SEQUENCE</scope>
</reference>